<dbReference type="EMBL" id="JAAQPH010000010">
    <property type="protein sequence ID" value="NIA69756.1"/>
    <property type="molecule type" value="Genomic_DNA"/>
</dbReference>
<evidence type="ECO:0000313" key="4">
    <source>
        <dbReference type="EMBL" id="NIA69756.1"/>
    </source>
</evidence>
<dbReference type="PANTHER" id="PTHR41517">
    <property type="entry name" value="1,2-DIOXYGENASE PROTEIN-RELATED"/>
    <property type="match status" value="1"/>
</dbReference>
<evidence type="ECO:0000256" key="2">
    <source>
        <dbReference type="ARBA" id="ARBA00023002"/>
    </source>
</evidence>
<proteinExistence type="predicted"/>
<dbReference type="PANTHER" id="PTHR41517:SF1">
    <property type="entry name" value="CUPIN"/>
    <property type="match status" value="1"/>
</dbReference>
<keyword evidence="2" id="KW-0560">Oxidoreductase</keyword>
<reference evidence="4" key="1">
    <citation type="submission" date="2020-03" db="EMBL/GenBank/DDBJ databases">
        <title>Genome of Pelagibius litoralis DSM 21314T.</title>
        <authorList>
            <person name="Wang G."/>
        </authorList>
    </citation>
    <scope>NUCLEOTIDE SEQUENCE</scope>
    <source>
        <strain evidence="4">DSM 21314</strain>
    </source>
</reference>
<dbReference type="InterPro" id="IPR014710">
    <property type="entry name" value="RmlC-like_jellyroll"/>
</dbReference>
<organism evidence="4 5">
    <name type="scientific">Pelagibius litoralis</name>
    <dbReference type="NCBI Taxonomy" id="374515"/>
    <lineage>
        <taxon>Bacteria</taxon>
        <taxon>Pseudomonadati</taxon>
        <taxon>Pseudomonadota</taxon>
        <taxon>Alphaproteobacteria</taxon>
        <taxon>Rhodospirillales</taxon>
        <taxon>Rhodovibrionaceae</taxon>
        <taxon>Pelagibius</taxon>
    </lineage>
</organism>
<evidence type="ECO:0000313" key="5">
    <source>
        <dbReference type="Proteomes" id="UP000761264"/>
    </source>
</evidence>
<sequence length="382" mass="43287">MPEIEKTADHNLKAALDKLHEDVHSADMAPFWAVDTTADHDEDRQVMDKKKAIPFVWKYDRDIEPLLQRSAELITTESSERRSLILVNPGLAPRRASVSTMYTAYRLNDPREIMPPHRHSPNAIRLGLTGTQNFTGVEGENITFGPGDMVLTPHDTWHNHGNQGDEPAVNLSVLDVPLVETLNATYFEHDYTEVEEGERVRKAVQSERFPSDYSQRVYGSGGLMPRFVSHHRGTGNAAPMYVYRWEMMRELLEKFRDWDGDPYEALLVEYVDPTNGKPVFKTITFFMQMLRPGERTRPLKQNASLLCAPFEGRGHSLIDGKKLDWGVFDTLAVPGGSWCEHVNESDSEPAILFVASDEPTLKALSLYQKHGRLESGEVVRLV</sequence>
<dbReference type="CDD" id="cd02216">
    <property type="entry name" value="cupin_GDO-like_N"/>
    <property type="match status" value="1"/>
</dbReference>
<dbReference type="AlphaFoldDB" id="A0A967EYH0"/>
<name>A0A967EYH0_9PROT</name>
<dbReference type="InterPro" id="IPR011051">
    <property type="entry name" value="RmlC_Cupin_sf"/>
</dbReference>
<dbReference type="Pfam" id="PF07883">
    <property type="entry name" value="Cupin_2"/>
    <property type="match status" value="1"/>
</dbReference>
<protein>
    <submittedName>
        <fullName evidence="4">Cupin domain-containing protein</fullName>
    </submittedName>
</protein>
<dbReference type="SUPFAM" id="SSF51182">
    <property type="entry name" value="RmlC-like cupins"/>
    <property type="match status" value="1"/>
</dbReference>
<keyword evidence="1" id="KW-0223">Dioxygenase</keyword>
<dbReference type="Gene3D" id="2.60.120.10">
    <property type="entry name" value="Jelly Rolls"/>
    <property type="match status" value="1"/>
</dbReference>
<gene>
    <name evidence="4" type="ORF">HBA54_14225</name>
</gene>
<evidence type="ECO:0000256" key="1">
    <source>
        <dbReference type="ARBA" id="ARBA00022964"/>
    </source>
</evidence>
<dbReference type="InterPro" id="IPR047183">
    <property type="entry name" value="GDO-like"/>
</dbReference>
<dbReference type="GO" id="GO:0051213">
    <property type="term" value="F:dioxygenase activity"/>
    <property type="evidence" value="ECO:0007669"/>
    <property type="project" value="UniProtKB-KW"/>
</dbReference>
<dbReference type="Proteomes" id="UP000761264">
    <property type="component" value="Unassembled WGS sequence"/>
</dbReference>
<keyword evidence="5" id="KW-1185">Reference proteome</keyword>
<dbReference type="CDD" id="cd06992">
    <property type="entry name" value="cupin_GDO-like_C"/>
    <property type="match status" value="1"/>
</dbReference>
<evidence type="ECO:0000259" key="3">
    <source>
        <dbReference type="Pfam" id="PF07883"/>
    </source>
</evidence>
<dbReference type="InterPro" id="IPR013096">
    <property type="entry name" value="Cupin_2"/>
</dbReference>
<feature type="domain" description="Cupin type-2" evidence="3">
    <location>
        <begin position="110"/>
        <end position="173"/>
    </location>
</feature>
<dbReference type="RefSeq" id="WP_167225667.1">
    <property type="nucleotide sequence ID" value="NZ_JAAQPH010000010.1"/>
</dbReference>
<comment type="caution">
    <text evidence="4">The sequence shown here is derived from an EMBL/GenBank/DDBJ whole genome shotgun (WGS) entry which is preliminary data.</text>
</comment>
<accession>A0A967EYH0</accession>